<organism evidence="2 3">
    <name type="scientific">Polaribacter porphyrae</name>
    <dbReference type="NCBI Taxonomy" id="1137780"/>
    <lineage>
        <taxon>Bacteria</taxon>
        <taxon>Pseudomonadati</taxon>
        <taxon>Bacteroidota</taxon>
        <taxon>Flavobacteriia</taxon>
        <taxon>Flavobacteriales</taxon>
        <taxon>Flavobacteriaceae</taxon>
    </lineage>
</organism>
<keyword evidence="3" id="KW-1185">Reference proteome</keyword>
<dbReference type="Gene3D" id="3.40.630.30">
    <property type="match status" value="1"/>
</dbReference>
<reference evidence="2 3" key="1">
    <citation type="submission" date="2016-12" db="EMBL/GenBank/DDBJ databases">
        <title>Trade-off between light-utilization and light-protection in marine flavobacteria.</title>
        <authorList>
            <person name="Kumagai Y."/>
            <person name="Yoshizawa S."/>
            <person name="Kogure K."/>
            <person name="Iwasaki W."/>
        </authorList>
    </citation>
    <scope>NUCLEOTIDE SEQUENCE [LARGE SCALE GENOMIC DNA]</scope>
    <source>
        <strain evidence="2 3">NBRC 108759</strain>
    </source>
</reference>
<name>A0A2S7WMX5_9FLAO</name>
<comment type="caution">
    <text evidence="2">The sequence shown here is derived from an EMBL/GenBank/DDBJ whole genome shotgun (WGS) entry which is preliminary data.</text>
</comment>
<proteinExistence type="predicted"/>
<gene>
    <name evidence="2" type="ORF">BTO18_05150</name>
</gene>
<dbReference type="InterPro" id="IPR016181">
    <property type="entry name" value="Acyl_CoA_acyltransferase"/>
</dbReference>
<dbReference type="Pfam" id="PF13302">
    <property type="entry name" value="Acetyltransf_3"/>
    <property type="match status" value="1"/>
</dbReference>
<dbReference type="EMBL" id="MSCN01000001">
    <property type="protein sequence ID" value="PQJ78611.1"/>
    <property type="molecule type" value="Genomic_DNA"/>
</dbReference>
<accession>A0A2S7WMX5</accession>
<dbReference type="InterPro" id="IPR000182">
    <property type="entry name" value="GNAT_dom"/>
</dbReference>
<evidence type="ECO:0000313" key="2">
    <source>
        <dbReference type="EMBL" id="PQJ78611.1"/>
    </source>
</evidence>
<dbReference type="GO" id="GO:0016747">
    <property type="term" value="F:acyltransferase activity, transferring groups other than amino-acyl groups"/>
    <property type="evidence" value="ECO:0007669"/>
    <property type="project" value="InterPro"/>
</dbReference>
<feature type="domain" description="N-acetyltransferase" evidence="1">
    <location>
        <begin position="3"/>
        <end position="145"/>
    </location>
</feature>
<dbReference type="Proteomes" id="UP000238882">
    <property type="component" value="Unassembled WGS sequence"/>
</dbReference>
<dbReference type="OrthoDB" id="8221510at2"/>
<dbReference type="AlphaFoldDB" id="A0A2S7WMX5"/>
<sequence>MNLTVREMQLNDIKKIVDYFVFADTKFLLGMGADKSKLPNREDWINKLEIEYRKPYKAKEFYYIIWLLDNKAVGHSNINNIEYGKLATMHLHLWKTNTRKKGLGLNFLRKTIPYYFKNFKLQKLICEPYSKNIAPNKIMLKYGFEFVRTYETKPGFINFYQEVNRYELNKGIKNVN</sequence>
<evidence type="ECO:0000313" key="3">
    <source>
        <dbReference type="Proteomes" id="UP000238882"/>
    </source>
</evidence>
<dbReference type="SUPFAM" id="SSF55729">
    <property type="entry name" value="Acyl-CoA N-acyltransferases (Nat)"/>
    <property type="match status" value="1"/>
</dbReference>
<protein>
    <recommendedName>
        <fullName evidence="1">N-acetyltransferase domain-containing protein</fullName>
    </recommendedName>
</protein>
<evidence type="ECO:0000259" key="1">
    <source>
        <dbReference type="Pfam" id="PF13302"/>
    </source>
</evidence>
<dbReference type="RefSeq" id="WP_105015199.1">
    <property type="nucleotide sequence ID" value="NZ_MSCN01000001.1"/>
</dbReference>